<sequence>MRAATLQTFLHLQQQIDNSTEQVVMTAHPSSTSTKVGIIKFDNVAFSVGINNLSTYQSSGKFVCEKEGLYLFSVSIYSSSNNANFCMYLNGNAISYTWIGYNSNAPSSMQNTGTVVNALQLRLNDSVWVYNNGNYHVVSGLWSTFTIVKIK</sequence>
<evidence type="ECO:0000313" key="2">
    <source>
        <dbReference type="EMBL" id="VDI23362.1"/>
    </source>
</evidence>
<dbReference type="InterPro" id="IPR008983">
    <property type="entry name" value="Tumour_necrosis_fac-like_dom"/>
</dbReference>
<protein>
    <recommendedName>
        <fullName evidence="1">C1q domain-containing protein</fullName>
    </recommendedName>
</protein>
<accession>A0A8B6DSD8</accession>
<dbReference type="SUPFAM" id="SSF49842">
    <property type="entry name" value="TNF-like"/>
    <property type="match status" value="1"/>
</dbReference>
<dbReference type="SMART" id="SM00110">
    <property type="entry name" value="C1Q"/>
    <property type="match status" value="1"/>
</dbReference>
<evidence type="ECO:0000259" key="1">
    <source>
        <dbReference type="SMART" id="SM00110"/>
    </source>
</evidence>
<evidence type="ECO:0000313" key="3">
    <source>
        <dbReference type="Proteomes" id="UP000596742"/>
    </source>
</evidence>
<feature type="domain" description="C1q" evidence="1">
    <location>
        <begin position="18"/>
        <end position="144"/>
    </location>
</feature>
<name>A0A8B6DSD8_MYTGA</name>
<gene>
    <name evidence="2" type="ORF">MGAL_10B013896</name>
</gene>
<comment type="caution">
    <text evidence="2">The sequence shown here is derived from an EMBL/GenBank/DDBJ whole genome shotgun (WGS) entry which is preliminary data.</text>
</comment>
<keyword evidence="3" id="KW-1185">Reference proteome</keyword>
<dbReference type="AlphaFoldDB" id="A0A8B6DSD8"/>
<dbReference type="Gene3D" id="2.60.120.40">
    <property type="match status" value="1"/>
</dbReference>
<dbReference type="EMBL" id="UYJE01003920">
    <property type="protein sequence ID" value="VDI23362.1"/>
    <property type="molecule type" value="Genomic_DNA"/>
</dbReference>
<dbReference type="Pfam" id="PF00386">
    <property type="entry name" value="C1q"/>
    <property type="match status" value="1"/>
</dbReference>
<dbReference type="InterPro" id="IPR001073">
    <property type="entry name" value="C1q_dom"/>
</dbReference>
<proteinExistence type="predicted"/>
<dbReference type="Proteomes" id="UP000596742">
    <property type="component" value="Unassembled WGS sequence"/>
</dbReference>
<dbReference type="OrthoDB" id="6189955at2759"/>
<organism evidence="2 3">
    <name type="scientific">Mytilus galloprovincialis</name>
    <name type="common">Mediterranean mussel</name>
    <dbReference type="NCBI Taxonomy" id="29158"/>
    <lineage>
        <taxon>Eukaryota</taxon>
        <taxon>Metazoa</taxon>
        <taxon>Spiralia</taxon>
        <taxon>Lophotrochozoa</taxon>
        <taxon>Mollusca</taxon>
        <taxon>Bivalvia</taxon>
        <taxon>Autobranchia</taxon>
        <taxon>Pteriomorphia</taxon>
        <taxon>Mytilida</taxon>
        <taxon>Mytiloidea</taxon>
        <taxon>Mytilidae</taxon>
        <taxon>Mytilinae</taxon>
        <taxon>Mytilus</taxon>
    </lineage>
</organism>
<reference evidence="2" key="1">
    <citation type="submission" date="2018-11" db="EMBL/GenBank/DDBJ databases">
        <authorList>
            <person name="Alioto T."/>
            <person name="Alioto T."/>
        </authorList>
    </citation>
    <scope>NUCLEOTIDE SEQUENCE</scope>
</reference>